<dbReference type="SMART" id="SM00936">
    <property type="entry name" value="PBP5_C"/>
    <property type="match status" value="1"/>
</dbReference>
<dbReference type="Gene3D" id="3.40.710.10">
    <property type="entry name" value="DD-peptidase/beta-lactamase superfamily"/>
    <property type="match status" value="1"/>
</dbReference>
<evidence type="ECO:0000256" key="5">
    <source>
        <dbReference type="ARBA" id="ARBA00022645"/>
    </source>
</evidence>
<feature type="active site" description="Acyl-ester intermediate" evidence="13">
    <location>
        <position position="60"/>
    </location>
</feature>
<dbReference type="PANTHER" id="PTHR21581">
    <property type="entry name" value="D-ALANYL-D-ALANINE CARBOXYPEPTIDASE"/>
    <property type="match status" value="1"/>
</dbReference>
<feature type="active site" description="Proton acceptor" evidence="13">
    <location>
        <position position="63"/>
    </location>
</feature>
<dbReference type="AlphaFoldDB" id="A0A7C7D583"/>
<evidence type="ECO:0000259" key="17">
    <source>
        <dbReference type="SMART" id="SM00936"/>
    </source>
</evidence>
<dbReference type="SUPFAM" id="SSF56601">
    <property type="entry name" value="beta-lactamase/transpeptidase-like"/>
    <property type="match status" value="1"/>
</dbReference>
<protein>
    <recommendedName>
        <fullName evidence="4">serine-type D-Ala-D-Ala carboxypeptidase</fullName>
        <ecNumber evidence="4">3.4.16.4</ecNumber>
    </recommendedName>
</protein>
<evidence type="ECO:0000256" key="15">
    <source>
        <dbReference type="RuleBase" id="RU004016"/>
    </source>
</evidence>
<dbReference type="EC" id="3.4.16.4" evidence="4"/>
<evidence type="ECO:0000256" key="2">
    <source>
        <dbReference type="ARBA" id="ARBA00004752"/>
    </source>
</evidence>
<dbReference type="InterPro" id="IPR015956">
    <property type="entry name" value="Peniciliin-bd_prot_C_sf"/>
</dbReference>
<evidence type="ECO:0000256" key="11">
    <source>
        <dbReference type="ARBA" id="ARBA00023316"/>
    </source>
</evidence>
<evidence type="ECO:0000256" key="14">
    <source>
        <dbReference type="PIRSR" id="PIRSR618044-2"/>
    </source>
</evidence>
<dbReference type="InterPro" id="IPR018044">
    <property type="entry name" value="Peptidase_S11"/>
</dbReference>
<keyword evidence="5 18" id="KW-0121">Carboxypeptidase</keyword>
<keyword evidence="6" id="KW-0645">Protease</keyword>
<evidence type="ECO:0000256" key="8">
    <source>
        <dbReference type="ARBA" id="ARBA00022801"/>
    </source>
</evidence>
<comment type="similarity">
    <text evidence="3 15">Belongs to the peptidase S11 family.</text>
</comment>
<dbReference type="GO" id="GO:0071555">
    <property type="term" value="P:cell wall organization"/>
    <property type="evidence" value="ECO:0007669"/>
    <property type="project" value="UniProtKB-KW"/>
</dbReference>
<reference evidence="18 19" key="1">
    <citation type="journal article" date="2020" name="Biotechnol. Biofuels">
        <title>New insights from the biogas microbiome by comprehensive genome-resolved metagenomics of nearly 1600 species originating from multiple anaerobic digesters.</title>
        <authorList>
            <person name="Campanaro S."/>
            <person name="Treu L."/>
            <person name="Rodriguez-R L.M."/>
            <person name="Kovalovszki A."/>
            <person name="Ziels R.M."/>
            <person name="Maus I."/>
            <person name="Zhu X."/>
            <person name="Kougias P.G."/>
            <person name="Basile A."/>
            <person name="Luo G."/>
            <person name="Schluter A."/>
            <person name="Konstantinidis K.T."/>
            <person name="Angelidaki I."/>
        </authorList>
    </citation>
    <scope>NUCLEOTIDE SEQUENCE [LARGE SCALE GENOMIC DNA]</scope>
    <source>
        <strain evidence="18">AS05jafATM_4</strain>
    </source>
</reference>
<dbReference type="GO" id="GO:0009002">
    <property type="term" value="F:serine-type D-Ala-D-Ala carboxypeptidase activity"/>
    <property type="evidence" value="ECO:0007669"/>
    <property type="project" value="UniProtKB-EC"/>
</dbReference>
<name>A0A7C7D583_9FIRM</name>
<dbReference type="UniPathway" id="UPA00219"/>
<evidence type="ECO:0000256" key="13">
    <source>
        <dbReference type="PIRSR" id="PIRSR618044-1"/>
    </source>
</evidence>
<dbReference type="EMBL" id="DUTF01000157">
    <property type="protein sequence ID" value="HHY26472.1"/>
    <property type="molecule type" value="Genomic_DNA"/>
</dbReference>
<dbReference type="GO" id="GO:0009252">
    <property type="term" value="P:peptidoglycan biosynthetic process"/>
    <property type="evidence" value="ECO:0007669"/>
    <property type="project" value="UniProtKB-UniPathway"/>
</dbReference>
<evidence type="ECO:0000256" key="12">
    <source>
        <dbReference type="ARBA" id="ARBA00034000"/>
    </source>
</evidence>
<dbReference type="InterPro" id="IPR001967">
    <property type="entry name" value="Peptidase_S11_N"/>
</dbReference>
<feature type="domain" description="Peptidase S11 D-Ala-D-Ala carboxypeptidase A C-terminal" evidence="17">
    <location>
        <begin position="273"/>
        <end position="363"/>
    </location>
</feature>
<evidence type="ECO:0000313" key="18">
    <source>
        <dbReference type="EMBL" id="HHY26472.1"/>
    </source>
</evidence>
<dbReference type="InterPro" id="IPR012338">
    <property type="entry name" value="Beta-lactam/transpept-like"/>
</dbReference>
<organism evidence="18 19">
    <name type="scientific">Desulfitobacterium dehalogenans</name>
    <dbReference type="NCBI Taxonomy" id="36854"/>
    <lineage>
        <taxon>Bacteria</taxon>
        <taxon>Bacillati</taxon>
        <taxon>Bacillota</taxon>
        <taxon>Clostridia</taxon>
        <taxon>Eubacteriales</taxon>
        <taxon>Desulfitobacteriaceae</taxon>
        <taxon>Desulfitobacterium</taxon>
    </lineage>
</organism>
<dbReference type="Gene3D" id="2.60.410.10">
    <property type="entry name" value="D-Ala-D-Ala carboxypeptidase, C-terminal domain"/>
    <property type="match status" value="1"/>
</dbReference>
<feature type="binding site" evidence="14">
    <location>
        <position position="223"/>
    </location>
    <ligand>
        <name>substrate</name>
    </ligand>
</feature>
<accession>A0A7C7D583</accession>
<dbReference type="PRINTS" id="PR00725">
    <property type="entry name" value="DADACBPTASE1"/>
</dbReference>
<comment type="catalytic activity">
    <reaction evidence="12">
        <text>Preferential cleavage: (Ac)2-L-Lys-D-Ala-|-D-Ala. Also transpeptidation of peptidyl-alanyl moieties that are N-acyl substituents of D-alanine.</text>
        <dbReference type="EC" id="3.4.16.4"/>
    </reaction>
</comment>
<dbReference type="Pfam" id="PF00768">
    <property type="entry name" value="Peptidase_S11"/>
    <property type="match status" value="1"/>
</dbReference>
<evidence type="ECO:0000256" key="10">
    <source>
        <dbReference type="ARBA" id="ARBA00022984"/>
    </source>
</evidence>
<gene>
    <name evidence="18" type="ORF">GX523_06950</name>
</gene>
<feature type="active site" evidence="13">
    <location>
        <position position="120"/>
    </location>
</feature>
<evidence type="ECO:0000256" key="1">
    <source>
        <dbReference type="ARBA" id="ARBA00003217"/>
    </source>
</evidence>
<evidence type="ECO:0000313" key="19">
    <source>
        <dbReference type="Proteomes" id="UP000553059"/>
    </source>
</evidence>
<keyword evidence="11" id="KW-0961">Cell wall biogenesis/degradation</keyword>
<evidence type="ECO:0000256" key="16">
    <source>
        <dbReference type="SAM" id="SignalP"/>
    </source>
</evidence>
<evidence type="ECO:0000256" key="7">
    <source>
        <dbReference type="ARBA" id="ARBA00022729"/>
    </source>
</evidence>
<dbReference type="GO" id="GO:0008360">
    <property type="term" value="P:regulation of cell shape"/>
    <property type="evidence" value="ECO:0007669"/>
    <property type="project" value="UniProtKB-KW"/>
</dbReference>
<evidence type="ECO:0000256" key="3">
    <source>
        <dbReference type="ARBA" id="ARBA00007164"/>
    </source>
</evidence>
<keyword evidence="10" id="KW-0573">Peptidoglycan synthesis</keyword>
<keyword evidence="9" id="KW-0133">Cell shape</keyword>
<dbReference type="SUPFAM" id="SSF69189">
    <property type="entry name" value="Penicillin-binding protein associated domain"/>
    <property type="match status" value="1"/>
</dbReference>
<dbReference type="InterPro" id="IPR037167">
    <property type="entry name" value="Peptidase_S11_C_sf"/>
</dbReference>
<evidence type="ECO:0000256" key="6">
    <source>
        <dbReference type="ARBA" id="ARBA00022670"/>
    </source>
</evidence>
<dbReference type="GO" id="GO:0006508">
    <property type="term" value="P:proteolysis"/>
    <property type="evidence" value="ECO:0007669"/>
    <property type="project" value="UniProtKB-KW"/>
</dbReference>
<comment type="caution">
    <text evidence="18">The sequence shown here is derived from an EMBL/GenBank/DDBJ whole genome shotgun (WGS) entry which is preliminary data.</text>
</comment>
<proteinExistence type="inferred from homology"/>
<dbReference type="Proteomes" id="UP000553059">
    <property type="component" value="Unassembled WGS sequence"/>
</dbReference>
<comment type="function">
    <text evidence="1">Removes C-terminal D-alanyl residues from sugar-peptide cell wall precursors.</text>
</comment>
<feature type="chain" id="PRO_5028099881" description="serine-type D-Ala-D-Ala carboxypeptidase" evidence="16">
    <location>
        <begin position="27"/>
        <end position="380"/>
    </location>
</feature>
<dbReference type="InterPro" id="IPR012907">
    <property type="entry name" value="Peptidase_S11_C"/>
</dbReference>
<evidence type="ECO:0000256" key="9">
    <source>
        <dbReference type="ARBA" id="ARBA00022960"/>
    </source>
</evidence>
<feature type="signal peptide" evidence="16">
    <location>
        <begin position="1"/>
        <end position="26"/>
    </location>
</feature>
<dbReference type="PANTHER" id="PTHR21581:SF6">
    <property type="entry name" value="TRAFFICKING PROTEIN PARTICLE COMPLEX SUBUNIT 12"/>
    <property type="match status" value="1"/>
</dbReference>
<keyword evidence="7 16" id="KW-0732">Signal</keyword>
<sequence>MRKALAWIFALAFLVGNLVAPHQAYGAVLETDAVSAILLDAKSGQILFEKEINKELPPASVTKLMTLLVAAEAVESGRVSLTDKVTASEGASSLGGSQIYLEPGETFSLEEMLISIAVGSANDACYAVGEHISGTHEAFVEEMNKKAKAIGANHTHFVNAYGLPAEGHYTTAYDLALMGREALKYPLIRKLTSMKEYDLRGGKFKLWNTNKLLWWYEGADGFKTGWTSEANYCLASTVERDGLRLIAVVMGVPQVRGHFTESMKLYNYGFANFAYKEYAPAGQKQGVIKVHKGMEEDLVAVTEKALGVTVQKGNDKNIWAETKLNPDVEAPVKAGQKVGEILLYRDNEMLTSVNLVAEKDIEKAGIGKQIIRTLEGVFGF</sequence>
<keyword evidence="8" id="KW-0378">Hydrolase</keyword>
<comment type="pathway">
    <text evidence="2">Cell wall biogenesis; peptidoglycan biosynthesis.</text>
</comment>
<dbReference type="Pfam" id="PF07943">
    <property type="entry name" value="PBP5_C"/>
    <property type="match status" value="1"/>
</dbReference>
<evidence type="ECO:0000256" key="4">
    <source>
        <dbReference type="ARBA" id="ARBA00012448"/>
    </source>
</evidence>